<reference evidence="2 4" key="2">
    <citation type="submission" date="2018-06" db="EMBL/GenBank/DDBJ databases">
        <authorList>
            <consortium name="Pathogen Informatics"/>
            <person name="Doyle S."/>
        </authorList>
    </citation>
    <scope>NUCLEOTIDE SEQUENCE [LARGE SCALE GENOMIC DNA]</scope>
    <source>
        <strain evidence="2 4">NCTC13560</strain>
    </source>
</reference>
<evidence type="ECO:0000313" key="2">
    <source>
        <dbReference type="EMBL" id="SUX41241.1"/>
    </source>
</evidence>
<dbReference type="OrthoDB" id="1269769at2"/>
<proteinExistence type="predicted"/>
<dbReference type="AlphaFoldDB" id="A0A381F3U9"/>
<evidence type="ECO:0000313" key="4">
    <source>
        <dbReference type="Proteomes" id="UP000255231"/>
    </source>
</evidence>
<keyword evidence="3" id="KW-1185">Reference proteome</keyword>
<name>A0A381F3U9_9FLAO</name>
<dbReference type="GeneID" id="303674814"/>
<evidence type="ECO:0000313" key="3">
    <source>
        <dbReference type="Proteomes" id="UP000185725"/>
    </source>
</evidence>
<gene>
    <name evidence="2" type="ORF">NCTC13560_00033</name>
    <name evidence="1" type="ORF">SAMN05421682_104171</name>
</gene>
<sequence length="71" mass="8277">MKEFKIESQASLILEVIKALKYNTSGIGLRTIYDIKIERLSYENCRITFIAKEGKEINPTDFFYLGLDINR</sequence>
<dbReference type="KEGG" id="cil:EG358_13970"/>
<dbReference type="Proteomes" id="UP000255231">
    <property type="component" value="Unassembled WGS sequence"/>
</dbReference>
<dbReference type="Proteomes" id="UP000185725">
    <property type="component" value="Unassembled WGS sequence"/>
</dbReference>
<dbReference type="EMBL" id="FTMF01000004">
    <property type="protein sequence ID" value="SIQ34710.1"/>
    <property type="molecule type" value="Genomic_DNA"/>
</dbReference>
<reference evidence="1 3" key="1">
    <citation type="submission" date="2017-01" db="EMBL/GenBank/DDBJ databases">
        <authorList>
            <person name="Varghese N."/>
            <person name="Submissions S."/>
        </authorList>
    </citation>
    <scope>NUCLEOTIDE SEQUENCE [LARGE SCALE GENOMIC DNA]</scope>
    <source>
        <strain evidence="1 3">ATCC 27950</strain>
    </source>
</reference>
<evidence type="ECO:0000313" key="1">
    <source>
        <dbReference type="EMBL" id="SIQ34710.1"/>
    </source>
</evidence>
<dbReference type="RefSeq" id="WP_076559726.1">
    <property type="nucleotide sequence ID" value="NZ_CP033929.1"/>
</dbReference>
<protein>
    <submittedName>
        <fullName evidence="2">Uncharacterized protein</fullName>
    </submittedName>
</protein>
<organism evidence="2 4">
    <name type="scientific">Chryseobacterium indoltheticum</name>
    <dbReference type="NCBI Taxonomy" id="254"/>
    <lineage>
        <taxon>Bacteria</taxon>
        <taxon>Pseudomonadati</taxon>
        <taxon>Bacteroidota</taxon>
        <taxon>Flavobacteriia</taxon>
        <taxon>Flavobacteriales</taxon>
        <taxon>Weeksellaceae</taxon>
        <taxon>Chryseobacterium group</taxon>
        <taxon>Chryseobacterium</taxon>
    </lineage>
</organism>
<accession>A0A381F3U9</accession>
<dbReference type="EMBL" id="UFVS01000001">
    <property type="protein sequence ID" value="SUX41241.1"/>
    <property type="molecule type" value="Genomic_DNA"/>
</dbReference>